<sequence length="1505" mass="163436">MEGQPSWCQPHILLDSRVNGGTAVLVPVTHTPGLQDQWRDSCPGASHTYSSTAGSMEGQLSWCQPHILLDCRINGGTAVLVPATHTPGQGQWRDSCPGASHTYSWTAGSMEGQPSWCHPHILLDCRINGGTAVLVPATHTPGLQGQWRDSRPGASHTYSWTSMEGQPSWCQPHILLDCRINGGTAILVPATHTPGLQDQWRDSRPGTSHTYSCTAGSKEEQLSWCHPYILLDCRVTDGQLSWCQQHLLLDCRINGGTAVLEPATHTPGLQGQWMDSHSGSSHTYSWTAWSMEGQLYCRINGGTAILVPATHTPGLQDQWRDSGPGASHTYSWTAGSMEGQRSWCHRHILLDCRVNGGTVVLVPATHTPGLQNQWTDSRPGASHTYSWTAGSMEGQLSGCQPHILLDRVNGGTAVLVPATHTPGLQGQWRDSRPGASHTYSWTAGSIEGQLSWCQPHILLDRVNRGTAVLVPATHTPGLQGQWRDSCPGASHTYSWTAGSMEGQPSWCQPHILLDCMVNGGTAVLVPATHTPGLQDQWRDSCPGASHTYSWTGSMEGQLSWCQPHILLDYRVNGGTANLVPATHSPGLQGQWRDSRPGASHTYSWTAGSMERQPSWFHPYILLDCRVTDGQLSWCQTHILLDYRINGGTAVLEPATHTPGLQAQWRDSRPGASHTYSWTAGSMEGQPSWCQPHILLDRVNGGTAVLEPATHTPGLQDQWRDSRPGTSHTYSCTAGSKEEQLSWCHPYILLDCRVTDGQLSWCQQHLLLDCRINGGTAVLEPATHTPGLQGQWMDSHSGSSHTYSWTAWSMEGQLYCRINGGTAILVPATHTPGLQDQWRDSGPGASHTYSWTAGSMEGQRSWCHRHILLDCRVNGGTVVLVPATHTPGLQNQWTDSRPGASHTYSWTAGSMEGQLSGCQPHILLDRVNGGTAVLVPATHTPGLQGQWRDSRPGASHTYSWTAGSIEGQLSWCQPHILLDRVNRGTAVLVPATHTPGLQGQWRDSCPGASHTYSWTAGSMEGQPSWCQPHILLDCMVNGGTAVLVPATHTPGLQDQWRDSCPGASHTYSWTGSMEGQLSWCQPHILLDYRVNGGTANLVPATHSPGLQGQWRDSRPGASHTYSWTAGSMERQPSWFHPYILLDCRVTDGQLSWCQTHILLDYRINGGTAVLEPATHTPGLQAQWRDSRPGASHTYSWTAGSMEGQPSWCQPHILLDRVNGGTAVLEPATHTPGLQDQWRDSRPGASHTYSWTGSMEGQLSWCQPHILLDCRINGGTAVLVPATHTPGQGQWRDSRPGASHTYSWTAGSMEGQPSCCQPHILLDRVNGGTAVLGPATHTPGLQDQWRDSCPGASHTYSWTGSMEGQPSWGQPHILLDCRVNGGTAVLVPATHTPGLQDQWRDSCPGASHTYSWTGSMEGQPSWCQAHILLDCRVNGGTAVLGPATHTPGLQGQCRDSCPGASHTYSWTAESMEGLPSSYQPHIPLDCRVKGGTAVLVPSMHTPRLHGH</sequence>
<gene>
    <name evidence="2" type="ORF">NDU88_007791</name>
</gene>
<evidence type="ECO:0000313" key="3">
    <source>
        <dbReference type="Proteomes" id="UP001066276"/>
    </source>
</evidence>
<evidence type="ECO:0000259" key="1">
    <source>
        <dbReference type="PROSITE" id="PS50835"/>
    </source>
</evidence>
<feature type="domain" description="Ig-like" evidence="1">
    <location>
        <begin position="97"/>
        <end position="223"/>
    </location>
</feature>
<accession>A0AAV7LUV3</accession>
<reference evidence="2" key="1">
    <citation type="journal article" date="2022" name="bioRxiv">
        <title>Sequencing and chromosome-scale assembly of the giantPleurodeles waltlgenome.</title>
        <authorList>
            <person name="Brown T."/>
            <person name="Elewa A."/>
            <person name="Iarovenko S."/>
            <person name="Subramanian E."/>
            <person name="Araus A.J."/>
            <person name="Petzold A."/>
            <person name="Susuki M."/>
            <person name="Suzuki K.-i.T."/>
            <person name="Hayashi T."/>
            <person name="Toyoda A."/>
            <person name="Oliveira C."/>
            <person name="Osipova E."/>
            <person name="Leigh N.D."/>
            <person name="Simon A."/>
            <person name="Yun M.H."/>
        </authorList>
    </citation>
    <scope>NUCLEOTIDE SEQUENCE</scope>
    <source>
        <strain evidence="2">20211129_DDA</strain>
        <tissue evidence="2">Liver</tissue>
    </source>
</reference>
<dbReference type="Proteomes" id="UP001066276">
    <property type="component" value="Chromosome 11"/>
</dbReference>
<comment type="caution">
    <text evidence="2">The sequence shown here is derived from an EMBL/GenBank/DDBJ whole genome shotgun (WGS) entry which is preliminary data.</text>
</comment>
<dbReference type="PROSITE" id="PS50835">
    <property type="entry name" value="IG_LIKE"/>
    <property type="match status" value="1"/>
</dbReference>
<proteinExistence type="predicted"/>
<keyword evidence="3" id="KW-1185">Reference proteome</keyword>
<evidence type="ECO:0000313" key="2">
    <source>
        <dbReference type="EMBL" id="KAJ1094748.1"/>
    </source>
</evidence>
<protein>
    <recommendedName>
        <fullName evidence="1">Ig-like domain-containing protein</fullName>
    </recommendedName>
</protein>
<name>A0AAV7LUV3_PLEWA</name>
<dbReference type="EMBL" id="JANPWB010000015">
    <property type="protein sequence ID" value="KAJ1094748.1"/>
    <property type="molecule type" value="Genomic_DNA"/>
</dbReference>
<dbReference type="InterPro" id="IPR007110">
    <property type="entry name" value="Ig-like_dom"/>
</dbReference>
<organism evidence="2 3">
    <name type="scientific">Pleurodeles waltl</name>
    <name type="common">Iberian ribbed newt</name>
    <dbReference type="NCBI Taxonomy" id="8319"/>
    <lineage>
        <taxon>Eukaryota</taxon>
        <taxon>Metazoa</taxon>
        <taxon>Chordata</taxon>
        <taxon>Craniata</taxon>
        <taxon>Vertebrata</taxon>
        <taxon>Euteleostomi</taxon>
        <taxon>Amphibia</taxon>
        <taxon>Batrachia</taxon>
        <taxon>Caudata</taxon>
        <taxon>Salamandroidea</taxon>
        <taxon>Salamandridae</taxon>
        <taxon>Pleurodelinae</taxon>
        <taxon>Pleurodeles</taxon>
    </lineage>
</organism>